<dbReference type="InterPro" id="IPR013783">
    <property type="entry name" value="Ig-like_fold"/>
</dbReference>
<dbReference type="SUPFAM" id="SSF57997">
    <property type="entry name" value="Tropomyosin"/>
    <property type="match status" value="1"/>
</dbReference>
<reference evidence="6" key="1">
    <citation type="submission" date="2022-11" db="UniProtKB">
        <authorList>
            <consortium name="WormBaseParasite"/>
        </authorList>
    </citation>
    <scope>IDENTIFICATION</scope>
</reference>
<evidence type="ECO:0000313" key="6">
    <source>
        <dbReference type="WBParaSite" id="Gr19_v10_g8680.t1"/>
    </source>
</evidence>
<feature type="region of interest" description="Disordered" evidence="3">
    <location>
        <begin position="34"/>
        <end position="65"/>
    </location>
</feature>
<dbReference type="Gene3D" id="1.10.418.10">
    <property type="entry name" value="Calponin-like domain"/>
    <property type="match status" value="2"/>
</dbReference>
<dbReference type="InterPro" id="IPR044801">
    <property type="entry name" value="Filamin"/>
</dbReference>
<dbReference type="Pfam" id="PF00307">
    <property type="entry name" value="CH"/>
    <property type="match status" value="2"/>
</dbReference>
<proteinExistence type="predicted"/>
<dbReference type="Gene3D" id="6.10.250.2590">
    <property type="match status" value="2"/>
</dbReference>
<keyword evidence="5" id="KW-1185">Reference proteome</keyword>
<dbReference type="GO" id="GO:0030036">
    <property type="term" value="P:actin cytoskeleton organization"/>
    <property type="evidence" value="ECO:0007669"/>
    <property type="project" value="InterPro"/>
</dbReference>
<sequence length="1085" mass="119365">MDVVVQEKWYHVADLLSSTQRFVIAQYIATVDEGTGSGTTDDRTEGAQTNDDDQPERDVQELSASNDRGGIIALEPATVYKIRCRAVNSLGHSGWSTVSFKTCVLGSGFPSAPTNIKFTKCADGVYISWETPNSTNGQICEYAVDLAMRSQHRHRQRNEKGYGLTIRVRWLQESRSNVPVEVMPPSNIQESPATPSDIQLVKATANSLEVSWTPSPTADSYTLQIQKAEHQAESETARRSDVRLLVHNPRHLFGGRQTVQQQSPEQRLLAWIQNKVPHRRITNFTAEWSDGKLIGELLNACLGGEAVKSDAVPDLHIAIHAAYSALGIAKLITPEELSNPNVDEKKVVAYLEQFPRVRPSFQALCKRLGKSVQAMTTAEKAAAEAATSCMAFERRATALERRTAELERRTAEMERQLAQAAEERGGLERQIAQVEENADIELELAAQRIRALQADLQRALRIGGTAENGDGNKQSPLEMQQQKRRSTASAYGATICCAMNCLSYGMMQVRKTKTVSRCEATAGQCRDAKLFEGSAPMARTGSSRCAANGRADPFAPPASFGMSRSVFVDNFRPPGPDFVMAERRGNQSAGRFVDHQLHLCARLAAIVWPGPAMPLMCPPEEALDTNHRNHSERRNPQSSQPSLLQLSCVCRFWRTILASTYRRLVLSCCDSNCPLGLLAKALADRVRPGEVKRSIAILDQHNLLSSGAVEAIFEDELVQGRTSCSQCIRRVAKCIDNLPKGKAVFCSFVSTKKTTMGDSQCLAFSTEPTPSLMSDRILDEANDSTQKSPSDIQLVKATVNSIEISWTPSPTADSYTLQIQKAEHQAESEKAARRSDVRLLAHNPRLLFGGRQTVQQQSPEQRLLAWIQNKVPHRRITNFTAEWSDGKLIGELLNACLGGEAVKSDAVPDLHIAIHAAYSALGIAKLITPEELSNPNVDEKKVVAYLEQFPRVRPSFQALCKRLGKSVQAMTTAEKAAAEAATSCMAFERRATALERRVAELERQLAQAAEERGGLERQIAQVEENSDVEVERAVQRFEALSLLCTNWAGRRNDGGIVAPSPLSRELSELGGQQGIEEAFSARDDA</sequence>
<accession>A0A914IA17</accession>
<dbReference type="Gene3D" id="2.60.40.10">
    <property type="entry name" value="Immunoglobulins"/>
    <property type="match status" value="2"/>
</dbReference>
<feature type="region of interest" description="Disordered" evidence="3">
    <location>
        <begin position="464"/>
        <end position="485"/>
    </location>
</feature>
<dbReference type="SMART" id="SM00033">
    <property type="entry name" value="CH"/>
    <property type="match status" value="2"/>
</dbReference>
<name>A0A914IA17_GLORO</name>
<dbReference type="PANTHER" id="PTHR38537">
    <property type="entry name" value="JITTERBUG, ISOFORM N"/>
    <property type="match status" value="1"/>
</dbReference>
<dbReference type="SUPFAM" id="SSF49265">
    <property type="entry name" value="Fibronectin type III"/>
    <property type="match status" value="2"/>
</dbReference>
<dbReference type="Proteomes" id="UP000887572">
    <property type="component" value="Unplaced"/>
</dbReference>
<protein>
    <submittedName>
        <fullName evidence="6">Calponin-homology (CH) domain-containing protein</fullName>
    </submittedName>
</protein>
<dbReference type="InterPro" id="IPR036116">
    <property type="entry name" value="FN3_sf"/>
</dbReference>
<feature type="domain" description="Calponin-homology (CH)" evidence="4">
    <location>
        <begin position="859"/>
        <end position="949"/>
    </location>
</feature>
<dbReference type="InterPro" id="IPR036872">
    <property type="entry name" value="CH_dom_sf"/>
</dbReference>
<feature type="coiled-coil region" evidence="2">
    <location>
        <begin position="984"/>
        <end position="1025"/>
    </location>
</feature>
<keyword evidence="1" id="KW-0677">Repeat</keyword>
<dbReference type="SUPFAM" id="SSF47576">
    <property type="entry name" value="Calponin-homology domain, CH-domain"/>
    <property type="match status" value="2"/>
</dbReference>
<evidence type="ECO:0000256" key="1">
    <source>
        <dbReference type="ARBA" id="ARBA00022737"/>
    </source>
</evidence>
<feature type="compositionally biased region" description="Polar residues" evidence="3">
    <location>
        <begin position="471"/>
        <end position="480"/>
    </location>
</feature>
<dbReference type="GO" id="GO:0051015">
    <property type="term" value="F:actin filament binding"/>
    <property type="evidence" value="ECO:0007669"/>
    <property type="project" value="InterPro"/>
</dbReference>
<evidence type="ECO:0000256" key="3">
    <source>
        <dbReference type="SAM" id="MobiDB-lite"/>
    </source>
</evidence>
<keyword evidence="2" id="KW-0175">Coiled coil</keyword>
<evidence type="ECO:0000259" key="4">
    <source>
        <dbReference type="SMART" id="SM00033"/>
    </source>
</evidence>
<feature type="coiled-coil region" evidence="2">
    <location>
        <begin position="389"/>
        <end position="462"/>
    </location>
</feature>
<evidence type="ECO:0000256" key="2">
    <source>
        <dbReference type="SAM" id="Coils"/>
    </source>
</evidence>
<feature type="domain" description="Calponin-homology (CH)" evidence="4">
    <location>
        <begin position="264"/>
        <end position="354"/>
    </location>
</feature>
<evidence type="ECO:0000313" key="5">
    <source>
        <dbReference type="Proteomes" id="UP000887572"/>
    </source>
</evidence>
<dbReference type="PANTHER" id="PTHR38537:SF8">
    <property type="entry name" value="FILAMIN-A"/>
    <property type="match status" value="1"/>
</dbReference>
<organism evidence="5 6">
    <name type="scientific">Globodera rostochiensis</name>
    <name type="common">Golden nematode worm</name>
    <name type="synonym">Heterodera rostochiensis</name>
    <dbReference type="NCBI Taxonomy" id="31243"/>
    <lineage>
        <taxon>Eukaryota</taxon>
        <taxon>Metazoa</taxon>
        <taxon>Ecdysozoa</taxon>
        <taxon>Nematoda</taxon>
        <taxon>Chromadorea</taxon>
        <taxon>Rhabditida</taxon>
        <taxon>Tylenchina</taxon>
        <taxon>Tylenchomorpha</taxon>
        <taxon>Tylenchoidea</taxon>
        <taxon>Heteroderidae</taxon>
        <taxon>Heteroderinae</taxon>
        <taxon>Globodera</taxon>
    </lineage>
</organism>
<dbReference type="InterPro" id="IPR001715">
    <property type="entry name" value="CH_dom"/>
</dbReference>
<dbReference type="WBParaSite" id="Gr19_v10_g8680.t1">
    <property type="protein sequence ID" value="Gr19_v10_g8680.t1"/>
    <property type="gene ID" value="Gr19_v10_g8680"/>
</dbReference>
<dbReference type="AlphaFoldDB" id="A0A914IA17"/>